<sequence length="94" mass="11086">MARKETMAERKYCKMKKDIHPEYRPVVFMDTTTGYQFLSGSTKRSNETVEFEGETYPLIRVEISSDSHPFYTGRQKFTQADGRVDRFNKKYGLK</sequence>
<dbReference type="PANTHER" id="PTHR33280:SF1">
    <property type="entry name" value="LARGE RIBOSOMAL SUBUNIT PROTEIN BL31C"/>
    <property type="match status" value="1"/>
</dbReference>
<keyword evidence="2 3" id="KW-0687">Ribonucleoprotein</keyword>
<comment type="caution">
    <text evidence="4">The sequence shown here is derived from an EMBL/GenBank/DDBJ whole genome shotgun (WGS) entry which is preliminary data.</text>
</comment>
<keyword evidence="1 3" id="KW-0689">Ribosomal protein</keyword>
<name>A0A133RZB9_STRMT</name>
<dbReference type="InterPro" id="IPR002150">
    <property type="entry name" value="Ribosomal_bL31"/>
</dbReference>
<dbReference type="GO" id="GO:0006412">
    <property type="term" value="P:translation"/>
    <property type="evidence" value="ECO:0007669"/>
    <property type="project" value="UniProtKB-UniRule"/>
</dbReference>
<organism evidence="4 5">
    <name type="scientific">Streptococcus mitis</name>
    <dbReference type="NCBI Taxonomy" id="28037"/>
    <lineage>
        <taxon>Bacteria</taxon>
        <taxon>Bacillati</taxon>
        <taxon>Bacillota</taxon>
        <taxon>Bacilli</taxon>
        <taxon>Lactobacillales</taxon>
        <taxon>Streptococcaceae</taxon>
        <taxon>Streptococcus</taxon>
        <taxon>Streptococcus mitis group</taxon>
    </lineage>
</organism>
<dbReference type="InterPro" id="IPR027493">
    <property type="entry name" value="Ribosomal_bL31_B"/>
</dbReference>
<dbReference type="GO" id="GO:1990904">
    <property type="term" value="C:ribonucleoprotein complex"/>
    <property type="evidence" value="ECO:0007669"/>
    <property type="project" value="UniProtKB-KW"/>
</dbReference>
<dbReference type="PRINTS" id="PR01249">
    <property type="entry name" value="RIBOSOMALL31"/>
</dbReference>
<reference evidence="4 5" key="1">
    <citation type="submission" date="2016-01" db="EMBL/GenBank/DDBJ databases">
        <authorList>
            <person name="Oliw E.H."/>
        </authorList>
    </citation>
    <scope>NUCLEOTIDE SEQUENCE [LARGE SCALE GENOMIC DNA]</scope>
    <source>
        <strain evidence="4 5">CMW7705B</strain>
    </source>
</reference>
<gene>
    <name evidence="3" type="primary">rpmE2</name>
    <name evidence="4" type="ORF">HMPREF3228_00943</name>
</gene>
<evidence type="ECO:0000256" key="3">
    <source>
        <dbReference type="HAMAP-Rule" id="MF_00502"/>
    </source>
</evidence>
<comment type="similarity">
    <text evidence="3">Belongs to the bacterial ribosomal protein bL31 family. Type B subfamily.</text>
</comment>
<dbReference type="PANTHER" id="PTHR33280">
    <property type="entry name" value="50S RIBOSOMAL PROTEIN L31, CHLOROPLASTIC"/>
    <property type="match status" value="1"/>
</dbReference>
<dbReference type="InterPro" id="IPR034704">
    <property type="entry name" value="Ribosomal_bL28/bL31-like_sf"/>
</dbReference>
<evidence type="ECO:0000256" key="2">
    <source>
        <dbReference type="ARBA" id="ARBA00023274"/>
    </source>
</evidence>
<evidence type="ECO:0000313" key="5">
    <source>
        <dbReference type="Proteomes" id="UP000070065"/>
    </source>
</evidence>
<evidence type="ECO:0000256" key="1">
    <source>
        <dbReference type="ARBA" id="ARBA00022980"/>
    </source>
</evidence>
<dbReference type="OrthoDB" id="9803251at2"/>
<dbReference type="Gene3D" id="4.10.830.30">
    <property type="entry name" value="Ribosomal protein L31"/>
    <property type="match status" value="1"/>
</dbReference>
<dbReference type="HAMAP" id="MF_00502">
    <property type="entry name" value="Ribosomal_bL31_2"/>
    <property type="match status" value="1"/>
</dbReference>
<dbReference type="GO" id="GO:0003735">
    <property type="term" value="F:structural constituent of ribosome"/>
    <property type="evidence" value="ECO:0007669"/>
    <property type="project" value="InterPro"/>
</dbReference>
<accession>A0A133RZB9</accession>
<dbReference type="AlphaFoldDB" id="A0A133RZB9"/>
<dbReference type="EMBL" id="LRQR01000055">
    <property type="protein sequence ID" value="KXA60968.1"/>
    <property type="molecule type" value="Genomic_DNA"/>
</dbReference>
<dbReference type="Pfam" id="PF01197">
    <property type="entry name" value="Ribosomal_L31"/>
    <property type="match status" value="1"/>
</dbReference>
<proteinExistence type="inferred from homology"/>
<evidence type="ECO:0000313" key="4">
    <source>
        <dbReference type="EMBL" id="KXA60968.1"/>
    </source>
</evidence>
<dbReference type="GO" id="GO:0005840">
    <property type="term" value="C:ribosome"/>
    <property type="evidence" value="ECO:0007669"/>
    <property type="project" value="UniProtKB-KW"/>
</dbReference>
<dbReference type="NCBIfam" id="NF002462">
    <property type="entry name" value="PRK01678.1"/>
    <property type="match status" value="1"/>
</dbReference>
<comment type="subunit">
    <text evidence="3">Part of the 50S ribosomal subunit.</text>
</comment>
<dbReference type="Proteomes" id="UP000070065">
    <property type="component" value="Unassembled WGS sequence"/>
</dbReference>
<dbReference type="NCBIfam" id="TIGR00105">
    <property type="entry name" value="L31"/>
    <property type="match status" value="1"/>
</dbReference>
<dbReference type="PATRIC" id="fig|28037.231.peg.936"/>
<dbReference type="InterPro" id="IPR042105">
    <property type="entry name" value="Ribosomal_bL31_sf"/>
</dbReference>
<dbReference type="PROSITE" id="PS01143">
    <property type="entry name" value="RIBOSOMAL_L31"/>
    <property type="match status" value="1"/>
</dbReference>
<protein>
    <recommendedName>
        <fullName evidence="3">Large ribosomal subunit protein bL31B</fullName>
    </recommendedName>
</protein>
<dbReference type="SUPFAM" id="SSF143800">
    <property type="entry name" value="L28p-like"/>
    <property type="match status" value="1"/>
</dbReference>